<evidence type="ECO:0000256" key="1">
    <source>
        <dbReference type="SAM" id="MobiDB-lite"/>
    </source>
</evidence>
<dbReference type="Proteomes" id="UP000499080">
    <property type="component" value="Unassembled WGS sequence"/>
</dbReference>
<keyword evidence="3" id="KW-1185">Reference proteome</keyword>
<accession>A0A4Y2M900</accession>
<protein>
    <submittedName>
        <fullName evidence="2">Uncharacterized protein</fullName>
    </submittedName>
</protein>
<reference evidence="2 3" key="1">
    <citation type="journal article" date="2019" name="Sci. Rep.">
        <title>Orb-weaving spider Araneus ventricosus genome elucidates the spidroin gene catalogue.</title>
        <authorList>
            <person name="Kono N."/>
            <person name="Nakamura H."/>
            <person name="Ohtoshi R."/>
            <person name="Moran D.A.P."/>
            <person name="Shinohara A."/>
            <person name="Yoshida Y."/>
            <person name="Fujiwara M."/>
            <person name="Mori M."/>
            <person name="Tomita M."/>
            <person name="Arakawa K."/>
        </authorList>
    </citation>
    <scope>NUCLEOTIDE SEQUENCE [LARGE SCALE GENOMIC DNA]</scope>
</reference>
<comment type="caution">
    <text evidence="2">The sequence shown here is derived from an EMBL/GenBank/DDBJ whole genome shotgun (WGS) entry which is preliminary data.</text>
</comment>
<evidence type="ECO:0000313" key="3">
    <source>
        <dbReference type="Proteomes" id="UP000499080"/>
    </source>
</evidence>
<organism evidence="2 3">
    <name type="scientific">Araneus ventricosus</name>
    <name type="common">Orbweaver spider</name>
    <name type="synonym">Epeira ventricosa</name>
    <dbReference type="NCBI Taxonomy" id="182803"/>
    <lineage>
        <taxon>Eukaryota</taxon>
        <taxon>Metazoa</taxon>
        <taxon>Ecdysozoa</taxon>
        <taxon>Arthropoda</taxon>
        <taxon>Chelicerata</taxon>
        <taxon>Arachnida</taxon>
        <taxon>Araneae</taxon>
        <taxon>Araneomorphae</taxon>
        <taxon>Entelegynae</taxon>
        <taxon>Araneoidea</taxon>
        <taxon>Araneidae</taxon>
        <taxon>Araneus</taxon>
    </lineage>
</organism>
<dbReference type="EMBL" id="BGPR01006934">
    <property type="protein sequence ID" value="GBN23014.1"/>
    <property type="molecule type" value="Genomic_DNA"/>
</dbReference>
<proteinExistence type="predicted"/>
<feature type="region of interest" description="Disordered" evidence="1">
    <location>
        <begin position="1"/>
        <end position="25"/>
    </location>
</feature>
<evidence type="ECO:0000313" key="2">
    <source>
        <dbReference type="EMBL" id="GBN23014.1"/>
    </source>
</evidence>
<gene>
    <name evidence="2" type="ORF">AVEN_141953_1</name>
</gene>
<sequence>MCSETEHPKNVLRKHSSLHMQERTTQQGMTGKGQLLCRHQLINSRAYSDSVTVQLSVMGVLWTNNGTPAAPDRTILETLFCAEKRGKALFHVRYHVGGKIKELSSYLKM</sequence>
<dbReference type="AlphaFoldDB" id="A0A4Y2M900"/>
<name>A0A4Y2M900_ARAVE</name>